<dbReference type="InterPro" id="IPR009057">
    <property type="entry name" value="Homeodomain-like_sf"/>
</dbReference>
<feature type="domain" description="HTH tetR-type" evidence="6">
    <location>
        <begin position="10"/>
        <end position="70"/>
    </location>
</feature>
<feature type="compositionally biased region" description="Basic and acidic residues" evidence="5">
    <location>
        <begin position="210"/>
        <end position="226"/>
    </location>
</feature>
<keyword evidence="1" id="KW-0805">Transcription regulation</keyword>
<dbReference type="PROSITE" id="PS50977">
    <property type="entry name" value="HTH_TETR_2"/>
    <property type="match status" value="1"/>
</dbReference>
<comment type="caution">
    <text evidence="7">The sequence shown here is derived from an EMBL/GenBank/DDBJ whole genome shotgun (WGS) entry which is preliminary data.</text>
</comment>
<dbReference type="InterPro" id="IPR023772">
    <property type="entry name" value="DNA-bd_HTH_TetR-type_CS"/>
</dbReference>
<dbReference type="EMBL" id="LJGU01000127">
    <property type="protein sequence ID" value="OEV02604.1"/>
    <property type="molecule type" value="Genomic_DNA"/>
</dbReference>
<feature type="DNA-binding region" description="H-T-H motif" evidence="4">
    <location>
        <begin position="33"/>
        <end position="52"/>
    </location>
</feature>
<evidence type="ECO:0000256" key="5">
    <source>
        <dbReference type="SAM" id="MobiDB-lite"/>
    </source>
</evidence>
<dbReference type="PATRIC" id="fig|1075402.3.peg.1666"/>
<gene>
    <name evidence="7" type="ORF">AN216_13860</name>
</gene>
<dbReference type="GO" id="GO:0000976">
    <property type="term" value="F:transcription cis-regulatory region binding"/>
    <property type="evidence" value="ECO:0007669"/>
    <property type="project" value="TreeGrafter"/>
</dbReference>
<dbReference type="RefSeq" id="WP_338059247.1">
    <property type="nucleotide sequence ID" value="NZ_LJGU01000127.1"/>
</dbReference>
<evidence type="ECO:0000256" key="2">
    <source>
        <dbReference type="ARBA" id="ARBA00023125"/>
    </source>
</evidence>
<sequence>MTGLRERKKQRTRDALIRASHELFVTRGYDETTIDEITDVVDVSQRTFFRYFSSKEAVAFALQDEVETRFCVAALNRPSQESPAQALRNALTSTWTGAAESVHKVVPMNIHMRMWRLIETTPALLAAHMWRSAEMEDRLTSVIATREGIDTTTDLRPRVLVAQFSGVMRSAGRQWAMTEDITLRAMKITIEKYLDLMGPALDENWSNGESHGDGPSDTQSHSDTRQ</sequence>
<evidence type="ECO:0000313" key="8">
    <source>
        <dbReference type="Proteomes" id="UP000176101"/>
    </source>
</evidence>
<dbReference type="PRINTS" id="PR00455">
    <property type="entry name" value="HTHTETR"/>
</dbReference>
<dbReference type="InterPro" id="IPR001647">
    <property type="entry name" value="HTH_TetR"/>
</dbReference>
<name>A0A1E7KFE0_9ACTN</name>
<dbReference type="Pfam" id="PF00440">
    <property type="entry name" value="TetR_N"/>
    <property type="match status" value="1"/>
</dbReference>
<keyword evidence="3" id="KW-0804">Transcription</keyword>
<dbReference type="AlphaFoldDB" id="A0A1E7KFE0"/>
<keyword evidence="8" id="KW-1185">Reference proteome</keyword>
<protein>
    <recommendedName>
        <fullName evidence="6">HTH tetR-type domain-containing protein</fullName>
    </recommendedName>
</protein>
<dbReference type="PROSITE" id="PS01081">
    <property type="entry name" value="HTH_TETR_1"/>
    <property type="match status" value="1"/>
</dbReference>
<evidence type="ECO:0000313" key="7">
    <source>
        <dbReference type="EMBL" id="OEV02604.1"/>
    </source>
</evidence>
<dbReference type="InterPro" id="IPR050109">
    <property type="entry name" value="HTH-type_TetR-like_transc_reg"/>
</dbReference>
<organism evidence="7 8">
    <name type="scientific">Streptomyces oceani</name>
    <dbReference type="NCBI Taxonomy" id="1075402"/>
    <lineage>
        <taxon>Bacteria</taxon>
        <taxon>Bacillati</taxon>
        <taxon>Actinomycetota</taxon>
        <taxon>Actinomycetes</taxon>
        <taxon>Kitasatosporales</taxon>
        <taxon>Streptomycetaceae</taxon>
        <taxon>Streptomyces</taxon>
    </lineage>
</organism>
<dbReference type="SUPFAM" id="SSF46689">
    <property type="entry name" value="Homeodomain-like"/>
    <property type="match status" value="1"/>
</dbReference>
<evidence type="ECO:0000256" key="1">
    <source>
        <dbReference type="ARBA" id="ARBA00023015"/>
    </source>
</evidence>
<dbReference type="Gene3D" id="1.10.10.60">
    <property type="entry name" value="Homeodomain-like"/>
    <property type="match status" value="1"/>
</dbReference>
<dbReference type="GO" id="GO:0003700">
    <property type="term" value="F:DNA-binding transcription factor activity"/>
    <property type="evidence" value="ECO:0007669"/>
    <property type="project" value="TreeGrafter"/>
</dbReference>
<dbReference type="PANTHER" id="PTHR30055">
    <property type="entry name" value="HTH-TYPE TRANSCRIPTIONAL REGULATOR RUTR"/>
    <property type="match status" value="1"/>
</dbReference>
<dbReference type="STRING" id="1075402.AN216_13860"/>
<evidence type="ECO:0000259" key="6">
    <source>
        <dbReference type="PROSITE" id="PS50977"/>
    </source>
</evidence>
<keyword evidence="2 4" id="KW-0238">DNA-binding</keyword>
<dbReference type="PANTHER" id="PTHR30055:SF238">
    <property type="entry name" value="MYCOFACTOCIN BIOSYNTHESIS TRANSCRIPTIONAL REGULATOR MFTR-RELATED"/>
    <property type="match status" value="1"/>
</dbReference>
<dbReference type="InterPro" id="IPR041347">
    <property type="entry name" value="MftR_C"/>
</dbReference>
<accession>A0A1E7KFE0</accession>
<evidence type="ECO:0000256" key="4">
    <source>
        <dbReference type="PROSITE-ProRule" id="PRU00335"/>
    </source>
</evidence>
<dbReference type="Pfam" id="PF17754">
    <property type="entry name" value="TetR_C_14"/>
    <property type="match status" value="1"/>
</dbReference>
<feature type="region of interest" description="Disordered" evidence="5">
    <location>
        <begin position="204"/>
        <end position="226"/>
    </location>
</feature>
<dbReference type="Gene3D" id="1.10.357.10">
    <property type="entry name" value="Tetracycline Repressor, domain 2"/>
    <property type="match status" value="1"/>
</dbReference>
<proteinExistence type="predicted"/>
<reference evidence="7 8" key="1">
    <citation type="journal article" date="2016" name="Front. Microbiol.">
        <title>Comparative Genomics Analysis of Streptomyces Species Reveals Their Adaptation to the Marine Environment and Their Diversity at the Genomic Level.</title>
        <authorList>
            <person name="Tian X."/>
            <person name="Zhang Z."/>
            <person name="Yang T."/>
            <person name="Chen M."/>
            <person name="Li J."/>
            <person name="Chen F."/>
            <person name="Yang J."/>
            <person name="Li W."/>
            <person name="Zhang B."/>
            <person name="Zhang Z."/>
            <person name="Wu J."/>
            <person name="Zhang C."/>
            <person name="Long L."/>
            <person name="Xiao J."/>
        </authorList>
    </citation>
    <scope>NUCLEOTIDE SEQUENCE [LARGE SCALE GENOMIC DNA]</scope>
    <source>
        <strain evidence="7 8">SCSIO 02100</strain>
    </source>
</reference>
<evidence type="ECO:0000256" key="3">
    <source>
        <dbReference type="ARBA" id="ARBA00023163"/>
    </source>
</evidence>
<dbReference type="Proteomes" id="UP000176101">
    <property type="component" value="Unassembled WGS sequence"/>
</dbReference>